<dbReference type="Gene3D" id="1.25.40.10">
    <property type="entry name" value="Tetratricopeptide repeat domain"/>
    <property type="match status" value="3"/>
</dbReference>
<feature type="repeat" description="TPR" evidence="1">
    <location>
        <begin position="832"/>
        <end position="865"/>
    </location>
</feature>
<sequence>MTAAQIAARNRLTAAPKRIGKKARKRQQAEAEQSPEFARLNGLVTKAWLREDWDSAYKYALEAVKINPEVFPLHGTIAEILVKKGRFEDALGALFAGAHSAADAAAWWYVVDRFNEIGIDDRATKEKLGYCYSRILEMNPKDYAARVGRMKNHRALGHHVRSKNECFVLLKTEPYDTEVLIELAEITSTLKDTAAAVPVFEAYFENAMEGPPGLDPDMLWQLMSFFVDLLNQAKRYEEALFRLRSISRWLLGRAEETYWDEFPDDTEWDVEDQPRRIKVPQFIPGRYDPSLYGESLPVEMRERLGLIRLWMGPEHFEEAKFHLEFLHPEDLSNISYLYEYPELFREVGDALRESSHYTEALRFYEPLLNTPQVLDSVFYFEIAICYQALGRDEDVKRSIQHLKYNSKDPQFLVGLAKLYQAQGKDDQMWKMIHQLRRIGAYQMVRDSGLPLLQEQPNTKNNPSTTGEGADIDYLIQEARGTGARRPRKEKRPGQPNYRGEARQEHERHLDGVVRAIYDAMVALEDKKEDDTAAMEEWVTLATELFESFRNQRAFFPRDKGTKFTGFRWDNRHVNLPEDEEFVDPDQVEVEAPTEYRKIPFDNWLDVLLEYALTLAKMGDSNRCWDVLETAGRANVFVHEDDRVYAVRAVSLSCAIILEDDQKATEQARWYVRQHSFASEAWQLFSTINRFCRSKTGFFNSGPEQKFVMRQVKGMDYLLLDDKNRNTWLFTDGERVKWGEVDGPPKHDPALLALYGHMMFVAGTYTTALNYYFRAYTLRPEDPTLNLCIAISYTQWAYKRQSENRQMQIQQGLAFLFRYRELRTKSGKAVHEQEAAFNVGLMWHSLGLMHLALPEYDKVLELSPRVREEARAEKKAVVENFAPEAAFAMQTLLAIAGDMEGARKITEKWLVL</sequence>
<evidence type="ECO:0000313" key="4">
    <source>
        <dbReference type="Proteomes" id="UP000799640"/>
    </source>
</evidence>
<dbReference type="Proteomes" id="UP000799640">
    <property type="component" value="Unassembled WGS sequence"/>
</dbReference>
<evidence type="ECO:0000256" key="1">
    <source>
        <dbReference type="PROSITE-ProRule" id="PRU00339"/>
    </source>
</evidence>
<dbReference type="OrthoDB" id="9991317at2759"/>
<dbReference type="EMBL" id="ML996696">
    <property type="protein sequence ID" value="KAF2399821.1"/>
    <property type="molecule type" value="Genomic_DNA"/>
</dbReference>
<gene>
    <name evidence="3" type="ORF">EJ06DRAFT_477529</name>
</gene>
<evidence type="ECO:0000256" key="2">
    <source>
        <dbReference type="SAM" id="MobiDB-lite"/>
    </source>
</evidence>
<dbReference type="PANTHER" id="PTHR23082">
    <property type="entry name" value="TRANSCRIPTION INITIATION FACTOR IIIC TFIIIC , POLYPEPTIDE 3-RELATED"/>
    <property type="match status" value="1"/>
</dbReference>
<dbReference type="PANTHER" id="PTHR23082:SF0">
    <property type="entry name" value="GENERAL TRANSCRIPTION FACTOR 3C POLYPEPTIDE 3"/>
    <property type="match status" value="1"/>
</dbReference>
<proteinExistence type="predicted"/>
<feature type="region of interest" description="Disordered" evidence="2">
    <location>
        <begin position="478"/>
        <end position="505"/>
    </location>
</feature>
<keyword evidence="4" id="KW-1185">Reference proteome</keyword>
<evidence type="ECO:0000313" key="3">
    <source>
        <dbReference type="EMBL" id="KAF2399821.1"/>
    </source>
</evidence>
<dbReference type="GO" id="GO:0000127">
    <property type="term" value="C:transcription factor TFIIIC complex"/>
    <property type="evidence" value="ECO:0007669"/>
    <property type="project" value="TreeGrafter"/>
</dbReference>
<dbReference type="InterPro" id="IPR019734">
    <property type="entry name" value="TPR_rpt"/>
</dbReference>
<evidence type="ECO:0008006" key="5">
    <source>
        <dbReference type="Google" id="ProtNLM"/>
    </source>
</evidence>
<dbReference type="InterPro" id="IPR011990">
    <property type="entry name" value="TPR-like_helical_dom_sf"/>
</dbReference>
<organism evidence="3 4">
    <name type="scientific">Trichodelitschia bisporula</name>
    <dbReference type="NCBI Taxonomy" id="703511"/>
    <lineage>
        <taxon>Eukaryota</taxon>
        <taxon>Fungi</taxon>
        <taxon>Dikarya</taxon>
        <taxon>Ascomycota</taxon>
        <taxon>Pezizomycotina</taxon>
        <taxon>Dothideomycetes</taxon>
        <taxon>Dothideomycetes incertae sedis</taxon>
        <taxon>Phaeotrichales</taxon>
        <taxon>Phaeotrichaceae</taxon>
        <taxon>Trichodelitschia</taxon>
    </lineage>
</organism>
<name>A0A6G1HV82_9PEZI</name>
<dbReference type="PROSITE" id="PS50005">
    <property type="entry name" value="TPR"/>
    <property type="match status" value="2"/>
</dbReference>
<feature type="compositionally biased region" description="Polar residues" evidence="2">
    <location>
        <begin position="454"/>
        <end position="466"/>
    </location>
</feature>
<dbReference type="GO" id="GO:0006383">
    <property type="term" value="P:transcription by RNA polymerase III"/>
    <property type="evidence" value="ECO:0007669"/>
    <property type="project" value="InterPro"/>
</dbReference>
<protein>
    <recommendedName>
        <fullName evidence="5">TPR-like protein</fullName>
    </recommendedName>
</protein>
<keyword evidence="1" id="KW-0802">TPR repeat</keyword>
<dbReference type="InterPro" id="IPR039340">
    <property type="entry name" value="Tfc4/TFIIIC-102/Sfc4"/>
</dbReference>
<feature type="repeat" description="TPR" evidence="1">
    <location>
        <begin position="748"/>
        <end position="781"/>
    </location>
</feature>
<dbReference type="AlphaFoldDB" id="A0A6G1HV82"/>
<feature type="region of interest" description="Disordered" evidence="2">
    <location>
        <begin position="452"/>
        <end position="471"/>
    </location>
</feature>
<dbReference type="SUPFAM" id="SSF48452">
    <property type="entry name" value="TPR-like"/>
    <property type="match status" value="2"/>
</dbReference>
<accession>A0A6G1HV82</accession>
<reference evidence="3" key="1">
    <citation type="journal article" date="2020" name="Stud. Mycol.">
        <title>101 Dothideomycetes genomes: a test case for predicting lifestyles and emergence of pathogens.</title>
        <authorList>
            <person name="Haridas S."/>
            <person name="Albert R."/>
            <person name="Binder M."/>
            <person name="Bloem J."/>
            <person name="Labutti K."/>
            <person name="Salamov A."/>
            <person name="Andreopoulos B."/>
            <person name="Baker S."/>
            <person name="Barry K."/>
            <person name="Bills G."/>
            <person name="Bluhm B."/>
            <person name="Cannon C."/>
            <person name="Castanera R."/>
            <person name="Culley D."/>
            <person name="Daum C."/>
            <person name="Ezra D."/>
            <person name="Gonzalez J."/>
            <person name="Henrissat B."/>
            <person name="Kuo A."/>
            <person name="Liang C."/>
            <person name="Lipzen A."/>
            <person name="Lutzoni F."/>
            <person name="Magnuson J."/>
            <person name="Mondo S."/>
            <person name="Nolan M."/>
            <person name="Ohm R."/>
            <person name="Pangilinan J."/>
            <person name="Park H.-J."/>
            <person name="Ramirez L."/>
            <person name="Alfaro M."/>
            <person name="Sun H."/>
            <person name="Tritt A."/>
            <person name="Yoshinaga Y."/>
            <person name="Zwiers L.-H."/>
            <person name="Turgeon B."/>
            <person name="Goodwin S."/>
            <person name="Spatafora J."/>
            <person name="Crous P."/>
            <person name="Grigoriev I."/>
        </authorList>
    </citation>
    <scope>NUCLEOTIDE SEQUENCE</scope>
    <source>
        <strain evidence="3">CBS 262.69</strain>
    </source>
</reference>